<feature type="region of interest" description="Disordered" evidence="1">
    <location>
        <begin position="365"/>
        <end position="393"/>
    </location>
</feature>
<sequence>MGVFSDVFGVPGSWRKSALVAGAVAAVAVGVVEVPVGAARADSIADVAKTASTKVSASRDPQGDLTAPDTVSASVNARLEGERVEDLSQRTEDSSTFALPDGSWQTSYSTGPVWVRKGGDGTALADWAAQDSTLTKNTDGSFTPAAQVGDIKISGGSKATDGTSVVASFTDPQTGVASQLTYPGDLPAPTVAGPRATYADVQPGVDMVVQVTGTGVEQFFVVKSKPTDPDALNLVTGLAASGNAATSQGVVAKAPDATGGGDVAKLVTKKGDTVAAIDSPQMWDATYDAQLANPVTKAWNPDANPGLWAGTAQGAKQSADPAPAPTQTPTEGTNGPVFDPGASAPVATKVTAKAAAATVDLTTAASGDDTAGDDSAGDGSSTDQDAGRPTSVADFLSDPATVFPVVVDPTISLKFTFDTYVQTDATIDESSKTSLQMGTYDGGTTKARVFFTISTPQVKGKVVSSATMKLWESHSYSCTAKGWGLYSTGGLATSATRWATQPTMPTKYASSTQTKGYSSSCAAGWVSIDATKLAQKFSTTTQTSQGIGMKADSETDSYGWKIFNSGNATSGKPTFSVTYNSYPNTAKSGAISPYVWYPANDTTGQLEVKSLTPTVKAVVSDPDGGNVKAQFYLTDSSDSDKVIWNWVSGSTVASGGTSSYTPTTNLPAGHTFVLKIRGNDGTLSSQTLYTPWTSSGKFTLNTVHPATPTITSDHYTNGQWLAAVPSSNKFTLTASNSDVVSFEYKENSASAWSSIAATAGSAPSATLSWNPASGKNTLQVRAVDKAGWTSDTPATFLFGVGGPKLSAPASGLKSTDTFAVSASAQPALSGTVTPQIQWRLAKTTTWPSTQVQTLGALGAGVDAAVNGTKWSAAAAASTLGQSRVPTTFEVRVCFVYSAGSTLCTSTSTVVYVPHAFGDNYPTADAGPGQVALWTGEFNTSATDVSVPGYTGDLSISRTYSTFADPSDSNVFGPGWVSSFDGTDSGAAGYQVVDGTQSDGTIALVDDEGEALVYAVPGALAAQPVGTYTPVDDDTAEEGAKLVVDTIKGGDPDNPTDTTTSWKRMRLVEDDGTITTFKYYGSKVWRGVGVIEPGNAKATTLAHDTSGRVTQILAPTAPGVDCTTSLVPGCRALKLTYTTVAGKSQVSKVDYVAYDPATDAMATTTVATYAYNASGQLTSVTDPRSGLVTGYTYGGTSDSGEPLLTSVTPAGSTKAYRLTYGSVTAAAAVNQGLQQVTRDPLTGAVASPVARFVYKVGLSGTGLPTLNAAQVAKWGQDTAPTYAAAVFGADASSTNDWARADLQYTDANGRVVNTASYAAGAWQFTSTGYDDAGNVIRSLDQRGIFEILSSKDVGQMNQDELDSYATITKYNDPVVSTGAATIPDPADATKTTTLAKGSELTPANTLVTDVWAPATDAGEGNPVRTHTHTDYDQGAPNYGVNKTTGIAFRLPTTVTTTQVSDLDTTPASGETVIAKQTTGYNPIDGADNQSATSGWILGAGTTSTSLANVSTGAVITTKTLYDAEGRTIKTVGAKSNGADAGTQLTTYYTASANTTVAACGTTGSSDQQSRRAAAWAGLVCRTATAEPAPSVPVTTTQYGLYLAPAVVSETKGSVTRTTTTTYDTAGRATKIHTAVTGLTSSTPVDDTITSYNPDTGLVDYTATQDPSTHAETGRTSTTYDAWGRTQSYKDANGVITSTTYVPTATSTAASNGAGSVATVADNQSSTAYTYDASGNTTKQVTTVGSATYTYGATYDGVGDMLTQTLPAGMTQTNEYSRDGQQIDMAYSAPDATGTVVPLLAWSISSDVQGRTVQVDTNAGSGDYTVGRFLDYSYDNAGRLTDAVEQRGDQCQDRAYTFDANGNRTGLTTTTGTAGTNTDGDPDCTQAAPVATVAKTWSYDAADRVTTDAAISTTLQATDDDGNPVTSPAVPSGGATAYTYDALGRVTTLPAGDTPTAQAAQAAGQAVTSGDVTIGYYDTDAAHTTTSGGTTTTYTLDPGGRRSISTITKDGADTVTTTRDYGDDSDNPSFATQTTGTGDPVVSVYGSSIGGDLGFTDTDGVGSLDLADPHGDTITTVTVPTDESTVQLGAVQCFDEYGNQDTDLTTYDEDGNLTAGQATSPVNTGALTYGYLGAKQRATDTTGLILMGARLFNPATGQFTSMDPVAGGNSTAYAYPQDPINSFDLNGQWGFRKWVRKAWHATGTASRWLTKNKTIGRVCAVAWGWGGTACSVAYTLAYARQGRWGQAALSAAGAVGGGLVTHAVVRGMNRAYRTSYNMARHTRYPLPHHPSRSYRIARYHFSEVAGLATGNAIGGAGCHFRSRWC</sequence>
<accession>A0A5P9QEZ4</accession>
<evidence type="ECO:0000313" key="3">
    <source>
        <dbReference type="EMBL" id="QFV00032.1"/>
    </source>
</evidence>
<dbReference type="Gene3D" id="2.180.10.10">
    <property type="entry name" value="RHS repeat-associated core"/>
    <property type="match status" value="1"/>
</dbReference>
<evidence type="ECO:0000313" key="4">
    <source>
        <dbReference type="Proteomes" id="UP000326702"/>
    </source>
</evidence>
<proteinExistence type="predicted"/>
<protein>
    <submittedName>
        <fullName evidence="3">Glycoprotein gp2</fullName>
    </submittedName>
</protein>
<dbReference type="InterPro" id="IPR031325">
    <property type="entry name" value="RHS_repeat"/>
</dbReference>
<feature type="region of interest" description="Disordered" evidence="1">
    <location>
        <begin position="298"/>
        <end position="343"/>
    </location>
</feature>
<evidence type="ECO:0000256" key="1">
    <source>
        <dbReference type="SAM" id="MobiDB-lite"/>
    </source>
</evidence>
<keyword evidence="4" id="KW-1185">Reference proteome</keyword>
<dbReference type="Pfam" id="PF05593">
    <property type="entry name" value="RHS_repeat"/>
    <property type="match status" value="1"/>
</dbReference>
<dbReference type="EMBL" id="CP045529">
    <property type="protein sequence ID" value="QFV00032.1"/>
    <property type="molecule type" value="Genomic_DNA"/>
</dbReference>
<name>A0A5P9QEZ4_9MICO</name>
<dbReference type="InterPro" id="IPR045351">
    <property type="entry name" value="DUF6531"/>
</dbReference>
<evidence type="ECO:0000259" key="2">
    <source>
        <dbReference type="Pfam" id="PF20148"/>
    </source>
</evidence>
<dbReference type="Pfam" id="PF20148">
    <property type="entry name" value="DUF6531"/>
    <property type="match status" value="1"/>
</dbReference>
<feature type="compositionally biased region" description="Polar residues" evidence="1">
    <location>
        <begin position="2025"/>
        <end position="2035"/>
    </location>
</feature>
<dbReference type="InterPro" id="IPR022385">
    <property type="entry name" value="Rhs_assc_core"/>
</dbReference>
<gene>
    <name evidence="3" type="ORF">KDY119_03567</name>
</gene>
<organism evidence="3 4">
    <name type="scientific">Luteimicrobium xylanilyticum</name>
    <dbReference type="NCBI Taxonomy" id="1133546"/>
    <lineage>
        <taxon>Bacteria</taxon>
        <taxon>Bacillati</taxon>
        <taxon>Actinomycetota</taxon>
        <taxon>Actinomycetes</taxon>
        <taxon>Micrococcales</taxon>
        <taxon>Luteimicrobium</taxon>
    </lineage>
</organism>
<dbReference type="Proteomes" id="UP000326702">
    <property type="component" value="Chromosome"/>
</dbReference>
<dbReference type="NCBIfam" id="NF033679">
    <property type="entry name" value="DNRLRE_dom"/>
    <property type="match status" value="1"/>
</dbReference>
<reference evidence="3 4" key="1">
    <citation type="submission" date="2019-10" db="EMBL/GenBank/DDBJ databases">
        <title>Genome sequence of Luteimicrobium xylanilyticum HY-24.</title>
        <authorList>
            <person name="Kim D.Y."/>
            <person name="Park H.-Y."/>
        </authorList>
    </citation>
    <scope>NUCLEOTIDE SEQUENCE [LARGE SCALE GENOMIC DNA]</scope>
    <source>
        <strain evidence="3 4">HY-24</strain>
    </source>
</reference>
<feature type="region of interest" description="Disordered" evidence="1">
    <location>
        <begin position="2013"/>
        <end position="2036"/>
    </location>
</feature>
<dbReference type="NCBIfam" id="TIGR03696">
    <property type="entry name" value="Rhs_assc_core"/>
    <property type="match status" value="1"/>
</dbReference>
<dbReference type="KEGG" id="lxl:KDY119_03567"/>
<feature type="domain" description="DUF6531" evidence="2">
    <location>
        <begin position="930"/>
        <end position="981"/>
    </location>
</feature>
<feature type="compositionally biased region" description="Low complexity" evidence="1">
    <location>
        <begin position="319"/>
        <end position="330"/>
    </location>
</feature>